<dbReference type="InterPro" id="IPR005467">
    <property type="entry name" value="His_kinase_dom"/>
</dbReference>
<dbReference type="GO" id="GO:0000155">
    <property type="term" value="F:phosphorelay sensor kinase activity"/>
    <property type="evidence" value="ECO:0007669"/>
    <property type="project" value="InterPro"/>
</dbReference>
<dbReference type="RefSeq" id="WP_151617803.1">
    <property type="nucleotide sequence ID" value="NZ_WBXO01000001.1"/>
</dbReference>
<evidence type="ECO:0000256" key="5">
    <source>
        <dbReference type="ARBA" id="ARBA00022741"/>
    </source>
</evidence>
<evidence type="ECO:0000256" key="3">
    <source>
        <dbReference type="ARBA" id="ARBA00022553"/>
    </source>
</evidence>
<keyword evidence="5" id="KW-0547">Nucleotide-binding</keyword>
<dbReference type="SUPFAM" id="SSF55785">
    <property type="entry name" value="PYP-like sensor domain (PAS domain)"/>
    <property type="match status" value="2"/>
</dbReference>
<dbReference type="Gene3D" id="3.30.450.20">
    <property type="entry name" value="PAS domain"/>
    <property type="match status" value="2"/>
</dbReference>
<dbReference type="PRINTS" id="PR00344">
    <property type="entry name" value="BCTRLSENSOR"/>
</dbReference>
<feature type="domain" description="PAS" evidence="11">
    <location>
        <begin position="297"/>
        <end position="367"/>
    </location>
</feature>
<dbReference type="InterPro" id="IPR004358">
    <property type="entry name" value="Sig_transdc_His_kin-like_C"/>
</dbReference>
<dbReference type="CDD" id="cd00082">
    <property type="entry name" value="HisKA"/>
    <property type="match status" value="1"/>
</dbReference>
<dbReference type="InterPro" id="IPR036097">
    <property type="entry name" value="HisK_dim/P_sf"/>
</dbReference>
<comment type="catalytic activity">
    <reaction evidence="1">
        <text>ATP + protein L-histidine = ADP + protein N-phospho-L-histidine.</text>
        <dbReference type="EC" id="2.7.13.3"/>
    </reaction>
</comment>
<dbReference type="InterPro" id="IPR003661">
    <property type="entry name" value="HisK_dim/P_dom"/>
</dbReference>
<evidence type="ECO:0000256" key="6">
    <source>
        <dbReference type="ARBA" id="ARBA00022777"/>
    </source>
</evidence>
<evidence type="ECO:0000256" key="1">
    <source>
        <dbReference type="ARBA" id="ARBA00000085"/>
    </source>
</evidence>
<dbReference type="CDD" id="cd00130">
    <property type="entry name" value="PAS"/>
    <property type="match status" value="1"/>
</dbReference>
<keyword evidence="9" id="KW-0812">Transmembrane</keyword>
<dbReference type="SMART" id="SM00387">
    <property type="entry name" value="HATPase_c"/>
    <property type="match status" value="1"/>
</dbReference>
<dbReference type="Gene3D" id="3.30.565.10">
    <property type="entry name" value="Histidine kinase-like ATPase, C-terminal domain"/>
    <property type="match status" value="1"/>
</dbReference>
<dbReference type="Gene3D" id="1.10.287.130">
    <property type="match status" value="1"/>
</dbReference>
<comment type="caution">
    <text evidence="12">The sequence shown here is derived from an EMBL/GenBank/DDBJ whole genome shotgun (WGS) entry which is preliminary data.</text>
</comment>
<dbReference type="InterPro" id="IPR035965">
    <property type="entry name" value="PAS-like_dom_sf"/>
</dbReference>
<dbReference type="Pfam" id="PF13188">
    <property type="entry name" value="PAS_8"/>
    <property type="match status" value="1"/>
</dbReference>
<evidence type="ECO:0000256" key="7">
    <source>
        <dbReference type="ARBA" id="ARBA00022840"/>
    </source>
</evidence>
<name>A0A6I0F6A0_9FIRM</name>
<dbReference type="InterPro" id="IPR036890">
    <property type="entry name" value="HATPase_C_sf"/>
</dbReference>
<dbReference type="GO" id="GO:0005524">
    <property type="term" value="F:ATP binding"/>
    <property type="evidence" value="ECO:0007669"/>
    <property type="project" value="UniProtKB-KW"/>
</dbReference>
<dbReference type="SMART" id="SM00388">
    <property type="entry name" value="HisKA"/>
    <property type="match status" value="1"/>
</dbReference>
<keyword evidence="7" id="KW-0067">ATP-binding</keyword>
<dbReference type="InterPro" id="IPR000014">
    <property type="entry name" value="PAS"/>
</dbReference>
<dbReference type="AlphaFoldDB" id="A0A6I0F6A0"/>
<keyword evidence="6" id="KW-0418">Kinase</keyword>
<keyword evidence="3" id="KW-0597">Phosphoprotein</keyword>
<dbReference type="Pfam" id="PF02518">
    <property type="entry name" value="HATPase_c"/>
    <property type="match status" value="1"/>
</dbReference>
<dbReference type="PANTHER" id="PTHR43065:SF46">
    <property type="entry name" value="C4-DICARBOXYLATE TRANSPORT SENSOR PROTEIN DCTB"/>
    <property type="match status" value="1"/>
</dbReference>
<sequence>MIRVKKIWQKAFPLPLTKRVYFSIIFLLLLYTIGMTGIIHLGFIKKERYERSQTLRDLTYNMGNHIALTYGDINTTITPRDYEEELKKNITSYLAELAKKNPGVTVAFYYKETGQLINHEEEMKLNIQIIDHIYPVNYFSLRYYVPNQDIIEIIEEKLSKEGYNFNQAHQSFSWKGDPSMYVMQPVYYDDQLIGYSWAGINKNRFHGIVNLRTAEVAFIQMFIAAISILLAWHIFRRLKSEIESFSLAATTQSDEVLLLQQNLPELRPLLEKMSAHSDEIKTANRQLAQEVIERIKAEKELARFFALSLDILCIIDFNQQVKRWNDAFAKTVLLNYKDISEKPLQSFIHPEDIQSFLDVFEQIKRGSAISNQEMRISSSINNYRWINWNAVPVLEEGLIYIAGRDITEQKETLRKLHLSEALFSKVFHANPNPMAINEIDNCKFTEVNDSFLEVTGFTREEVLWKSPEEINLWNKDDVNLQIIHNAPSLARNIEKNIYIKSGELRNWLLSIEIIELNGKLCYVTAANDITELKKFEKEIAELDRLNLVAQMAAGIGHEIRNPMMIVRGYLQVLSHKEEQSINKEKFNIMIDELDRANEIITEFLSLAKHRAENRKEHNLNQILQYLYPLIRANATLAQKDIVMDLQEIPELLLDEKEIRQLILNITRNGLEAMDNGGTLQIFTYSEKDQIILAVQDEGKGIEEDHTKKIGTPFFTTKDQGTGLGLAVCQSIVKRHNAVMSFESNEKGTTFYIAFPTKKRTEVTES</sequence>
<dbReference type="EMBL" id="WBXO01000001">
    <property type="protein sequence ID" value="KAB2954357.1"/>
    <property type="molecule type" value="Genomic_DNA"/>
</dbReference>
<dbReference type="PANTHER" id="PTHR43065">
    <property type="entry name" value="SENSOR HISTIDINE KINASE"/>
    <property type="match status" value="1"/>
</dbReference>
<dbReference type="PROSITE" id="PS50112">
    <property type="entry name" value="PAS"/>
    <property type="match status" value="2"/>
</dbReference>
<dbReference type="Proteomes" id="UP000468766">
    <property type="component" value="Unassembled WGS sequence"/>
</dbReference>
<dbReference type="OrthoDB" id="505470at2"/>
<reference evidence="12 13" key="1">
    <citation type="submission" date="2019-10" db="EMBL/GenBank/DDBJ databases">
        <title>Whole-genome sequence of the extremophile Heliorestis acidaminivorans DSM 24790.</title>
        <authorList>
            <person name="Kyndt J.A."/>
            <person name="Meyer T.E."/>
        </authorList>
    </citation>
    <scope>NUCLEOTIDE SEQUENCE [LARGE SCALE GENOMIC DNA]</scope>
    <source>
        <strain evidence="12 13">DSM 24790</strain>
    </source>
</reference>
<dbReference type="NCBIfam" id="TIGR00229">
    <property type="entry name" value="sensory_box"/>
    <property type="match status" value="2"/>
</dbReference>
<dbReference type="SMART" id="SM00091">
    <property type="entry name" value="PAS"/>
    <property type="match status" value="2"/>
</dbReference>
<dbReference type="SUPFAM" id="SSF55874">
    <property type="entry name" value="ATPase domain of HSP90 chaperone/DNA topoisomerase II/histidine kinase"/>
    <property type="match status" value="1"/>
</dbReference>
<keyword evidence="4" id="KW-0808">Transferase</keyword>
<dbReference type="Pfam" id="PF13426">
    <property type="entry name" value="PAS_9"/>
    <property type="match status" value="1"/>
</dbReference>
<dbReference type="SUPFAM" id="SSF47384">
    <property type="entry name" value="Homodimeric domain of signal transducing histidine kinase"/>
    <property type="match status" value="1"/>
</dbReference>
<feature type="domain" description="PAS" evidence="11">
    <location>
        <begin position="419"/>
        <end position="466"/>
    </location>
</feature>
<dbReference type="PROSITE" id="PS50109">
    <property type="entry name" value="HIS_KIN"/>
    <property type="match status" value="1"/>
</dbReference>
<organism evidence="12 13">
    <name type="scientific">Heliorestis acidaminivorans</name>
    <dbReference type="NCBI Taxonomy" id="553427"/>
    <lineage>
        <taxon>Bacteria</taxon>
        <taxon>Bacillati</taxon>
        <taxon>Bacillota</taxon>
        <taxon>Clostridia</taxon>
        <taxon>Eubacteriales</taxon>
        <taxon>Heliobacteriaceae</taxon>
        <taxon>Heliorestis</taxon>
    </lineage>
</organism>
<dbReference type="Pfam" id="PF00512">
    <property type="entry name" value="HisKA"/>
    <property type="match status" value="1"/>
</dbReference>
<keyword evidence="9" id="KW-0472">Membrane</keyword>
<feature type="transmembrane region" description="Helical" evidence="9">
    <location>
        <begin position="20"/>
        <end position="43"/>
    </location>
</feature>
<protein>
    <recommendedName>
        <fullName evidence="2">histidine kinase</fullName>
        <ecNumber evidence="2">2.7.13.3</ecNumber>
    </recommendedName>
</protein>
<keyword evidence="8" id="KW-0902">Two-component regulatory system</keyword>
<accession>A0A6I0F6A0</accession>
<keyword evidence="9" id="KW-1133">Transmembrane helix</keyword>
<feature type="domain" description="Histidine kinase" evidence="10">
    <location>
        <begin position="554"/>
        <end position="758"/>
    </location>
</feature>
<evidence type="ECO:0000256" key="9">
    <source>
        <dbReference type="SAM" id="Phobius"/>
    </source>
</evidence>
<dbReference type="InterPro" id="IPR003594">
    <property type="entry name" value="HATPase_dom"/>
</dbReference>
<keyword evidence="13" id="KW-1185">Reference proteome</keyword>
<feature type="transmembrane region" description="Helical" evidence="9">
    <location>
        <begin position="216"/>
        <end position="235"/>
    </location>
</feature>
<evidence type="ECO:0000313" key="12">
    <source>
        <dbReference type="EMBL" id="KAB2954357.1"/>
    </source>
</evidence>
<dbReference type="EC" id="2.7.13.3" evidence="2"/>
<evidence type="ECO:0000256" key="4">
    <source>
        <dbReference type="ARBA" id="ARBA00022679"/>
    </source>
</evidence>
<evidence type="ECO:0000259" key="11">
    <source>
        <dbReference type="PROSITE" id="PS50112"/>
    </source>
</evidence>
<evidence type="ECO:0000256" key="8">
    <source>
        <dbReference type="ARBA" id="ARBA00023012"/>
    </source>
</evidence>
<gene>
    <name evidence="12" type="ORF">F9B85_01315</name>
</gene>
<proteinExistence type="predicted"/>
<evidence type="ECO:0000313" key="13">
    <source>
        <dbReference type="Proteomes" id="UP000468766"/>
    </source>
</evidence>
<evidence type="ECO:0000259" key="10">
    <source>
        <dbReference type="PROSITE" id="PS50109"/>
    </source>
</evidence>
<evidence type="ECO:0000256" key="2">
    <source>
        <dbReference type="ARBA" id="ARBA00012438"/>
    </source>
</evidence>